<dbReference type="eggNOG" id="ENOG502T4PH">
    <property type="taxonomic scope" value="Eukaryota"/>
</dbReference>
<gene>
    <name evidence="1" type="ORF">CSUB01_08660</name>
</gene>
<name>A0A066XPY7_COLSU</name>
<organism evidence="1 2">
    <name type="scientific">Colletotrichum sublineola</name>
    <name type="common">Sorghum anthracnose fungus</name>
    <dbReference type="NCBI Taxonomy" id="1173701"/>
    <lineage>
        <taxon>Eukaryota</taxon>
        <taxon>Fungi</taxon>
        <taxon>Dikarya</taxon>
        <taxon>Ascomycota</taxon>
        <taxon>Pezizomycotina</taxon>
        <taxon>Sordariomycetes</taxon>
        <taxon>Hypocreomycetidae</taxon>
        <taxon>Glomerellales</taxon>
        <taxon>Glomerellaceae</taxon>
        <taxon>Colletotrichum</taxon>
        <taxon>Colletotrichum graminicola species complex</taxon>
    </lineage>
</organism>
<dbReference type="HOGENOM" id="CLU_1098414_0_0_1"/>
<proteinExistence type="predicted"/>
<evidence type="ECO:0000313" key="1">
    <source>
        <dbReference type="EMBL" id="KDN71273.1"/>
    </source>
</evidence>
<reference evidence="2" key="1">
    <citation type="journal article" date="2014" name="Genome Announc.">
        <title>Draft genome sequence of Colletotrichum sublineola, a destructive pathogen of cultivated sorghum.</title>
        <authorList>
            <person name="Baroncelli R."/>
            <person name="Sanz-Martin J.M."/>
            <person name="Rech G.E."/>
            <person name="Sukno S.A."/>
            <person name="Thon M.R."/>
        </authorList>
    </citation>
    <scope>NUCLEOTIDE SEQUENCE [LARGE SCALE GENOMIC DNA]</scope>
    <source>
        <strain evidence="2">TX430BB</strain>
    </source>
</reference>
<accession>A0A066XPY7</accession>
<sequence length="215" mass="22931">MDNANVAKPAQVGAADANLADGLVHGQLNNIQSPDNKMPVSVMGMNSSLSGALASTQIKADTFWPTHTATGTFTNMSVQTSRTQASSPATTTMNILDYADQLELWFVRCVLPPVHRRPLQCVTMKPSPITDSLSILELTTLGTDISTTLTGQEATPTEPWMELTTIHSLITPAPTPTGEGVIVVTVTSTVIQTEDPEIEYTYAKVDSASPMTLRG</sequence>
<dbReference type="OrthoDB" id="10475471at2759"/>
<dbReference type="Proteomes" id="UP000027238">
    <property type="component" value="Unassembled WGS sequence"/>
</dbReference>
<comment type="caution">
    <text evidence="1">The sequence shown here is derived from an EMBL/GenBank/DDBJ whole genome shotgun (WGS) entry which is preliminary data.</text>
</comment>
<dbReference type="OMA" id="WMELTTI"/>
<protein>
    <submittedName>
        <fullName evidence="1">Uncharacterized protein</fullName>
    </submittedName>
</protein>
<dbReference type="AlphaFoldDB" id="A0A066XPY7"/>
<evidence type="ECO:0000313" key="2">
    <source>
        <dbReference type="Proteomes" id="UP000027238"/>
    </source>
</evidence>
<dbReference type="EMBL" id="JMSE01000214">
    <property type="protein sequence ID" value="KDN71273.1"/>
    <property type="molecule type" value="Genomic_DNA"/>
</dbReference>
<keyword evidence="2" id="KW-1185">Reference proteome</keyword>